<keyword evidence="5 6" id="KW-0472">Membrane</keyword>
<feature type="transmembrane region" description="Helical" evidence="6">
    <location>
        <begin position="12"/>
        <end position="33"/>
    </location>
</feature>
<accession>A0A5S3V9Q3</accession>
<dbReference type="PANTHER" id="PTHR23427">
    <property type="entry name" value="SURFEIT LOCUS PROTEIN"/>
    <property type="match status" value="1"/>
</dbReference>
<keyword evidence="4 6" id="KW-1133">Transmembrane helix</keyword>
<evidence type="ECO:0000256" key="6">
    <source>
        <dbReference type="RuleBase" id="RU363076"/>
    </source>
</evidence>
<sequence length="240" mass="26786">MREVSKYKLSSLLATATVFVIVVVCLSLAMWQWQRAENKALLLGQEGVILTQETASLESVFADSIETIHSAKFKVSGAFLTDQVWFLDNKIVEGRPGYDLITLFQANHLDDVLLVNLGFIAAPALRTLPSIRLPEEDVELELQIKSKDIKGFTLASQPAMNANSHNLLQYLDLSYFTTLTGLTIYPFVTYQLGNTITVAVPHYKAVVMSPQKHSAYALQWLLIGLSAAVIGYFLYQRKEL</sequence>
<dbReference type="Proteomes" id="UP000307217">
    <property type="component" value="Unassembled WGS sequence"/>
</dbReference>
<comment type="subcellular location">
    <subcellularLocation>
        <location evidence="6">Cell membrane</location>
        <topology evidence="6">Multi-pass membrane protein</topology>
    </subcellularLocation>
    <subcellularLocation>
        <location evidence="1">Membrane</location>
    </subcellularLocation>
</comment>
<dbReference type="GO" id="GO:0005886">
    <property type="term" value="C:plasma membrane"/>
    <property type="evidence" value="ECO:0007669"/>
    <property type="project" value="UniProtKB-SubCell"/>
</dbReference>
<evidence type="ECO:0000256" key="5">
    <source>
        <dbReference type="ARBA" id="ARBA00023136"/>
    </source>
</evidence>
<reference evidence="7 8" key="1">
    <citation type="submission" date="2018-01" db="EMBL/GenBank/DDBJ databases">
        <authorList>
            <person name="Paulsen S."/>
            <person name="Gram L.K."/>
        </authorList>
    </citation>
    <scope>NUCLEOTIDE SEQUENCE [LARGE SCALE GENOMIC DNA]</scope>
    <source>
        <strain evidence="7 8">S3790</strain>
    </source>
</reference>
<dbReference type="RefSeq" id="WP_138591904.1">
    <property type="nucleotide sequence ID" value="NZ_PNBX01000043.1"/>
</dbReference>
<evidence type="ECO:0000256" key="4">
    <source>
        <dbReference type="ARBA" id="ARBA00022989"/>
    </source>
</evidence>
<dbReference type="PANTHER" id="PTHR23427:SF2">
    <property type="entry name" value="SURFEIT LOCUS PROTEIN 1"/>
    <property type="match status" value="1"/>
</dbReference>
<evidence type="ECO:0000256" key="2">
    <source>
        <dbReference type="ARBA" id="ARBA00007165"/>
    </source>
</evidence>
<name>A0A5S3V9Q3_9GAMM</name>
<feature type="transmembrane region" description="Helical" evidence="6">
    <location>
        <begin position="216"/>
        <end position="235"/>
    </location>
</feature>
<dbReference type="EMBL" id="PNBX01000043">
    <property type="protein sequence ID" value="TMO68215.1"/>
    <property type="molecule type" value="Genomic_DNA"/>
</dbReference>
<keyword evidence="6" id="KW-1003">Cell membrane</keyword>
<dbReference type="PROSITE" id="PS50895">
    <property type="entry name" value="SURF1"/>
    <property type="match status" value="1"/>
</dbReference>
<comment type="similarity">
    <text evidence="2 6">Belongs to the SURF1 family.</text>
</comment>
<dbReference type="AlphaFoldDB" id="A0A5S3V9Q3"/>
<dbReference type="CDD" id="cd06662">
    <property type="entry name" value="SURF1"/>
    <property type="match status" value="1"/>
</dbReference>
<reference evidence="8" key="2">
    <citation type="submission" date="2019-06" db="EMBL/GenBank/DDBJ databases">
        <title>Co-occurence of chitin degradation, pigmentation and bioactivity in marine Pseudoalteromonas.</title>
        <authorList>
            <person name="Sonnenschein E.C."/>
            <person name="Bech P.K."/>
        </authorList>
    </citation>
    <scope>NUCLEOTIDE SEQUENCE [LARGE SCALE GENOMIC DNA]</scope>
    <source>
        <strain evidence="8">S3790</strain>
    </source>
</reference>
<evidence type="ECO:0000256" key="1">
    <source>
        <dbReference type="ARBA" id="ARBA00004370"/>
    </source>
</evidence>
<dbReference type="InterPro" id="IPR002994">
    <property type="entry name" value="Surf1/Shy1"/>
</dbReference>
<evidence type="ECO:0000313" key="8">
    <source>
        <dbReference type="Proteomes" id="UP000307217"/>
    </source>
</evidence>
<dbReference type="OrthoDB" id="9789940at2"/>
<comment type="caution">
    <text evidence="7">The sequence shown here is derived from an EMBL/GenBank/DDBJ whole genome shotgun (WGS) entry which is preliminary data.</text>
</comment>
<dbReference type="InterPro" id="IPR045214">
    <property type="entry name" value="Surf1/Surf4"/>
</dbReference>
<proteinExistence type="inferred from homology"/>
<keyword evidence="3 6" id="KW-0812">Transmembrane</keyword>
<protein>
    <recommendedName>
        <fullName evidence="6">SURF1-like protein</fullName>
    </recommendedName>
</protein>
<dbReference type="Pfam" id="PF02104">
    <property type="entry name" value="SURF1"/>
    <property type="match status" value="1"/>
</dbReference>
<gene>
    <name evidence="7" type="ORF">CWC19_10875</name>
</gene>
<organism evidence="7 8">
    <name type="scientific">Pseudoalteromonas aurantia</name>
    <dbReference type="NCBI Taxonomy" id="43654"/>
    <lineage>
        <taxon>Bacteria</taxon>
        <taxon>Pseudomonadati</taxon>
        <taxon>Pseudomonadota</taxon>
        <taxon>Gammaproteobacteria</taxon>
        <taxon>Alteromonadales</taxon>
        <taxon>Pseudoalteromonadaceae</taxon>
        <taxon>Pseudoalteromonas</taxon>
    </lineage>
</organism>
<evidence type="ECO:0000256" key="3">
    <source>
        <dbReference type="ARBA" id="ARBA00022692"/>
    </source>
</evidence>
<evidence type="ECO:0000313" key="7">
    <source>
        <dbReference type="EMBL" id="TMO68215.1"/>
    </source>
</evidence>